<gene>
    <name evidence="2" type="ORF">SAMN05720469_1462</name>
</gene>
<protein>
    <recommendedName>
        <fullName evidence="4">Heparinase II/III-like protein</fullName>
    </recommendedName>
</protein>
<sequence>MVRLFSLLLSFFLFAPPIFAAVHAVPYNVRTVLDLSDGDTLSLTGFPVGWAYSRVVLGINSTPSVPMAGHLVVNNCKYALDSYYREIAFAFATEIKITYSGNPQQRMPIQWWVDGNNIFSKCENAQLTRIDSIWLLIYEFADSLYKMRTAHYQNLGEMNTEFLFEGSSQMFKISKLPKEKYNRIHVQVEPLDGRELNGFAYTSNKKANIRGWTSTVVLSQKAKYAPYFEIAFPEYRKVKMKWWATKEEPVEIQIQASETSLGSDSVQANYAFGKTPYTSASVGLKFDKNVFVDGQIPVIKKLSFNPHGPENLDEFTMIGDIFDIQAQLKSGQEVTLALPLDFNYVSGRDSVTVGHFIESENRWIEEPVDSIVGNYVFFRAKSFSLRSVFRKACKVVNTVATAAFVPAIGISAIFSEDVRDGIESFAAGWTDIQMGIVNGVVDGVYWLYDLYNELRCFDFDGVRDRFNRLFRNAESENLDVPQGQLSRTALRDSLLLASLEKMKMQKLTTKEEAISHCALPDTTCNRQEHAWKATAQNLDAVLADVILGMLNPDSSNNDSNSLFKRRFTFSRDSDELYFQDATQPDSEKMNFTDYFLTNSGMLSDAAWVVRGLEGCYNATNITGATLTNWIEWGKSIRDLDYQDFCKRLVYTYGHNEGYLNDVIECGEFAVKWNSARTFFDSHIEKLQKISDAMTRISLLAWIDKGEFREYIKDAYKSVYDGIRAWLELAGPMLLENNLVAKAYASIALYEFIFYGTHENLDYLNSALKMHYGEHGGYAEGSGYSQYIWDDAPYILAALQEAYRSVNKTMPAIENKFLKSPYYMIEFSRPMSSYGYIPVEIDDGCTYNPDYRVWAKLTGDANFLAWSEAYPLKPEDGKINPWVAFGFPDESLYQLKPADLPSKSGVRSSCKDGICLITVFGVEDTVALSMIAENGKMWTRGQAHDQQDNLSITLSSSKKGFLIQDRGYSGFGKRNKDDDFHHHINHNVLTLASKCVKDAPDESCLSVGTQNDNRIIGANEIRQRIEEFSCEVPGVFWSLLSFLVTHFDLLGDDFNVEGGSDAFIVDSLPNAGMEAKGYTAKHFLTKFDKLAMPSTVENHRSILYFGGNFWVIDRPGEQGMAWLANSPQKYWVDMGIHLYGVAQEDLGIGSQSVVRNVQQNSSRADYLGQDKVLLNNWFVIQDYQAKTYVMNYPINGEIFSKKTSRCPMDFQCFENTEKNKRLIVPPQGVKYKASSVLENFSGFPELDGIMLATRNKTNVWEYEVLDGQNFGEYRHGRSVDLPALRILLLR</sequence>
<evidence type="ECO:0000256" key="1">
    <source>
        <dbReference type="SAM" id="SignalP"/>
    </source>
</evidence>
<accession>A0A1M6YPQ6</accession>
<keyword evidence="3" id="KW-1185">Reference proteome</keyword>
<name>A0A1M6YPQ6_9BACT</name>
<feature type="signal peptide" evidence="1">
    <location>
        <begin position="1"/>
        <end position="20"/>
    </location>
</feature>
<evidence type="ECO:0000313" key="2">
    <source>
        <dbReference type="EMBL" id="SHL20009.1"/>
    </source>
</evidence>
<reference evidence="3" key="1">
    <citation type="submission" date="2016-11" db="EMBL/GenBank/DDBJ databases">
        <authorList>
            <person name="Varghese N."/>
            <person name="Submissions S."/>
        </authorList>
    </citation>
    <scope>NUCLEOTIDE SEQUENCE [LARGE SCALE GENOMIC DNA]</scope>
    <source>
        <strain evidence="3">UWOS</strain>
    </source>
</reference>
<feature type="chain" id="PRO_5013359802" description="Heparinase II/III-like protein" evidence="1">
    <location>
        <begin position="21"/>
        <end position="1289"/>
    </location>
</feature>
<dbReference type="EMBL" id="FRAW01000046">
    <property type="protein sequence ID" value="SHL20009.1"/>
    <property type="molecule type" value="Genomic_DNA"/>
</dbReference>
<evidence type="ECO:0008006" key="4">
    <source>
        <dbReference type="Google" id="ProtNLM"/>
    </source>
</evidence>
<evidence type="ECO:0000313" key="3">
    <source>
        <dbReference type="Proteomes" id="UP000184275"/>
    </source>
</evidence>
<keyword evidence="1" id="KW-0732">Signal</keyword>
<dbReference type="Proteomes" id="UP000184275">
    <property type="component" value="Unassembled WGS sequence"/>
</dbReference>
<proteinExistence type="predicted"/>
<dbReference type="RefSeq" id="WP_073306129.1">
    <property type="nucleotide sequence ID" value="NZ_FRAW01000046.1"/>
</dbReference>
<organism evidence="2 3">
    <name type="scientific">Fibrobacter intestinalis</name>
    <dbReference type="NCBI Taxonomy" id="28122"/>
    <lineage>
        <taxon>Bacteria</taxon>
        <taxon>Pseudomonadati</taxon>
        <taxon>Fibrobacterota</taxon>
        <taxon>Fibrobacteria</taxon>
        <taxon>Fibrobacterales</taxon>
        <taxon>Fibrobacteraceae</taxon>
        <taxon>Fibrobacter</taxon>
    </lineage>
</organism>